<evidence type="ECO:0000313" key="1">
    <source>
        <dbReference type="EMBL" id="QII13243.1"/>
    </source>
</evidence>
<dbReference type="Proteomes" id="UP000501926">
    <property type="component" value="Chromosome"/>
</dbReference>
<organism evidence="1 2">
    <name type="scientific">Kuenenia stuttgartiensis</name>
    <dbReference type="NCBI Taxonomy" id="174633"/>
    <lineage>
        <taxon>Bacteria</taxon>
        <taxon>Pseudomonadati</taxon>
        <taxon>Planctomycetota</taxon>
        <taxon>Candidatus Brocadiia</taxon>
        <taxon>Candidatus Brocadiales</taxon>
        <taxon>Candidatus Brocadiaceae</taxon>
        <taxon>Candidatus Kuenenia</taxon>
    </lineage>
</organism>
<accession>A0A6G7GV98</accession>
<proteinExistence type="predicted"/>
<reference evidence="1 2" key="1">
    <citation type="submission" date="2020-02" db="EMBL/GenBank/DDBJ databases">
        <title>Newly sequenced genome of strain CSTR1 showed variability in Candidatus Kuenenia stuttgartiensis genomes.</title>
        <authorList>
            <person name="Ding C."/>
            <person name="Adrian L."/>
        </authorList>
    </citation>
    <scope>NUCLEOTIDE SEQUENCE [LARGE SCALE GENOMIC DNA]</scope>
    <source>
        <strain evidence="1 2">CSTR1</strain>
    </source>
</reference>
<gene>
    <name evidence="1" type="ORF">KsCSTR_38640</name>
</gene>
<dbReference type="EMBL" id="CP049055">
    <property type="protein sequence ID" value="QII13243.1"/>
    <property type="molecule type" value="Genomic_DNA"/>
</dbReference>
<dbReference type="AlphaFoldDB" id="A0A6G7GV98"/>
<evidence type="ECO:0000313" key="2">
    <source>
        <dbReference type="Proteomes" id="UP000501926"/>
    </source>
</evidence>
<name>A0A6G7GV98_KUEST</name>
<protein>
    <submittedName>
        <fullName evidence="1">Uncharacterized protein</fullName>
    </submittedName>
</protein>
<sequence>MVHSLSFALVQDSCINLIEKNNVQEQAMIISLDIKEIKKVWKLAQRILLIFTASRCN</sequence>